<evidence type="ECO:0000259" key="1">
    <source>
        <dbReference type="Pfam" id="PF01636"/>
    </source>
</evidence>
<proteinExistence type="predicted"/>
<dbReference type="SUPFAM" id="SSF56112">
    <property type="entry name" value="Protein kinase-like (PK-like)"/>
    <property type="match status" value="1"/>
</dbReference>
<reference evidence="3" key="1">
    <citation type="submission" date="2016-10" db="EMBL/GenBank/DDBJ databases">
        <authorList>
            <person name="Varghese N."/>
            <person name="Submissions S."/>
        </authorList>
    </citation>
    <scope>NUCLEOTIDE SEQUENCE [LARGE SCALE GENOMIC DNA]</scope>
    <source>
        <strain evidence="3">DSM 23920</strain>
    </source>
</reference>
<dbReference type="Gene3D" id="3.90.1200.10">
    <property type="match status" value="1"/>
</dbReference>
<keyword evidence="2" id="KW-0808">Transferase</keyword>
<dbReference type="PANTHER" id="PTHR21310">
    <property type="entry name" value="AMINOGLYCOSIDE PHOSPHOTRANSFERASE-RELATED-RELATED"/>
    <property type="match status" value="1"/>
</dbReference>
<dbReference type="STRING" id="408074.SAMN05660909_02845"/>
<evidence type="ECO:0000313" key="3">
    <source>
        <dbReference type="Proteomes" id="UP000199656"/>
    </source>
</evidence>
<evidence type="ECO:0000313" key="2">
    <source>
        <dbReference type="EMBL" id="SEA65600.1"/>
    </source>
</evidence>
<protein>
    <submittedName>
        <fullName evidence="2">Thiamine kinase</fullName>
    </submittedName>
</protein>
<dbReference type="Proteomes" id="UP000199656">
    <property type="component" value="Unassembled WGS sequence"/>
</dbReference>
<accession>A0A1H4CZ37</accession>
<sequence length="342" mass="37855">MSLNYLNYSNIFPADRTTAVNAALEKAFGNTVISEATLLAGGLSGAPVYKIIAGDRPYVMKLDIPHANTAADPFVKIALAAEAGIAPPLRYKNAEAGIIISEFIENKPVRAIFNGETLAVKLAEAVKKIHAVHYDVPGSDMKESVDRILGTFLQHRILSGPVPDECLQQYERVKAVYPWADTDKVFSHNDLNPSNILCDGETVWIIDWDTAFVNDRYVDLAGVANFFVHSPQQETAFLQTYFGEVDDYKSSRFYVMRQVSRIIYAMMMLQLAARAKPADHAHDQQMEGMYLKDIGPLLGSGALSLATYEGQLSYGKALMNEAVQQMRTPRFEDALHLLGSSR</sequence>
<feature type="domain" description="Aminoglycoside phosphotransferase" evidence="1">
    <location>
        <begin position="37"/>
        <end position="253"/>
    </location>
</feature>
<dbReference type="RefSeq" id="WP_089762600.1">
    <property type="nucleotide sequence ID" value="NZ_BKAT01000019.1"/>
</dbReference>
<dbReference type="InterPro" id="IPR002575">
    <property type="entry name" value="Aminoglycoside_PTrfase"/>
</dbReference>
<keyword evidence="3" id="KW-1185">Reference proteome</keyword>
<dbReference type="InterPro" id="IPR011009">
    <property type="entry name" value="Kinase-like_dom_sf"/>
</dbReference>
<dbReference type="InterPro" id="IPR051678">
    <property type="entry name" value="AGP_Transferase"/>
</dbReference>
<dbReference type="OrthoDB" id="179763at2"/>
<dbReference type="Pfam" id="PF01636">
    <property type="entry name" value="APH"/>
    <property type="match status" value="1"/>
</dbReference>
<dbReference type="GO" id="GO:0016301">
    <property type="term" value="F:kinase activity"/>
    <property type="evidence" value="ECO:0007669"/>
    <property type="project" value="UniProtKB-KW"/>
</dbReference>
<keyword evidence="2" id="KW-0418">Kinase</keyword>
<name>A0A1H4CZ37_9BACT</name>
<dbReference type="EMBL" id="FNRL01000012">
    <property type="protein sequence ID" value="SEA65600.1"/>
    <property type="molecule type" value="Genomic_DNA"/>
</dbReference>
<organism evidence="2 3">
    <name type="scientific">Chitinophaga terrae</name>
    <name type="common">ex Kim and Jung 2007</name>
    <dbReference type="NCBI Taxonomy" id="408074"/>
    <lineage>
        <taxon>Bacteria</taxon>
        <taxon>Pseudomonadati</taxon>
        <taxon>Bacteroidota</taxon>
        <taxon>Chitinophagia</taxon>
        <taxon>Chitinophagales</taxon>
        <taxon>Chitinophagaceae</taxon>
        <taxon>Chitinophaga</taxon>
    </lineage>
</organism>
<gene>
    <name evidence="2" type="ORF">SAMN05660909_02845</name>
</gene>
<dbReference type="AlphaFoldDB" id="A0A1H4CZ37"/>